<evidence type="ECO:0000313" key="2">
    <source>
        <dbReference type="Proteomes" id="UP000594014"/>
    </source>
</evidence>
<keyword evidence="2" id="KW-1185">Reference proteome</keyword>
<sequence>MGLFLWLTPLMAALLSIIIKKTKLLHTVSILSAAALLFLAGYATVAVTSSGTLRYPWFWNLFYIDALSVILLDIVAVISLFVSIHAIGYLNGELREGTLRESKVRLFYLLMHTFLFTMVLALTVNNLGILWIAIEGTTLASTFLVGFHNDKHTLEAAWKYVIICSVGIAVALVGIIFLHLSSVELIDPNRALQWNVLYQNAEHLNSPVLRLSFLFILIGFGTKAGLAPMHTWLPDAHSQAPSPISALLSGVLLNSALYSVIRVLSIVNKNLGDSHFTGRIMIGFGVLSIAAAALFILTQRDYKRLLAYSSIEHMGVITLAMGIFTPMSIFAGLYHMINHSLTKSMLFLASGNILQKYGTRNITGVRGLVKVLPVSGTAFFLGLFAISGAPPFSIFASEISVFLSAFAEGRPLLGSVVILLLAAVFAGIAAALFHIFFGDAPDSCTPGETNLAGAIVLILMLILISVSGLYLPAPVKELLTSAQEIISWNGTL</sequence>
<protein>
    <submittedName>
        <fullName evidence="1">Hydrogenase 4 subunit F</fullName>
    </submittedName>
</protein>
<proteinExistence type="predicted"/>
<accession>A0ACD1A7K4</accession>
<dbReference type="Proteomes" id="UP000594014">
    <property type="component" value="Chromosome"/>
</dbReference>
<dbReference type="EMBL" id="CP042469">
    <property type="protein sequence ID" value="QOX62349.1"/>
    <property type="molecule type" value="Genomic_DNA"/>
</dbReference>
<name>A0ACD1A7K4_9FIRM</name>
<reference evidence="1" key="1">
    <citation type="submission" date="2019-08" db="EMBL/GenBank/DDBJ databases">
        <title>Genome sequence of Clostridiales bacterium MT110.</title>
        <authorList>
            <person name="Cao J."/>
        </authorList>
    </citation>
    <scope>NUCLEOTIDE SEQUENCE</scope>
    <source>
        <strain evidence="1">MT110</strain>
    </source>
</reference>
<organism evidence="1 2">
    <name type="scientific">Anoxybacterium hadale</name>
    <dbReference type="NCBI Taxonomy" id="3408580"/>
    <lineage>
        <taxon>Bacteria</taxon>
        <taxon>Bacillati</taxon>
        <taxon>Bacillota</taxon>
        <taxon>Clostridia</taxon>
        <taxon>Peptostreptococcales</taxon>
        <taxon>Anaerovoracaceae</taxon>
        <taxon>Anoxybacterium</taxon>
    </lineage>
</organism>
<gene>
    <name evidence="1" type="ORF">FRZ06_02730</name>
</gene>
<evidence type="ECO:0000313" key="1">
    <source>
        <dbReference type="EMBL" id="QOX62349.1"/>
    </source>
</evidence>